<evidence type="ECO:0000256" key="1">
    <source>
        <dbReference type="ARBA" id="ARBA00005652"/>
    </source>
</evidence>
<keyword evidence="5" id="KW-0378">Hydrolase</keyword>
<dbReference type="SUPFAM" id="SSF51445">
    <property type="entry name" value="(Trans)glycosidases"/>
    <property type="match status" value="1"/>
</dbReference>
<evidence type="ECO:0000256" key="5">
    <source>
        <dbReference type="RuleBase" id="RU000509"/>
    </source>
</evidence>
<reference evidence="6" key="2">
    <citation type="journal article" date="2015" name="Data Brief">
        <title>Shoot transcriptome of the giant reed, Arundo donax.</title>
        <authorList>
            <person name="Barrero R.A."/>
            <person name="Guerrero F.D."/>
            <person name="Moolhuijzen P."/>
            <person name="Goolsby J.A."/>
            <person name="Tidwell J."/>
            <person name="Bellgard S.E."/>
            <person name="Bellgard M.I."/>
        </authorList>
    </citation>
    <scope>NUCLEOTIDE SEQUENCE</scope>
    <source>
        <tissue evidence="6">Shoot tissue taken approximately 20 cm above the soil surface</tissue>
    </source>
</reference>
<dbReference type="PANTHER" id="PTHR31352:SF7">
    <property type="entry name" value="BETA-AMYLASE"/>
    <property type="match status" value="1"/>
</dbReference>
<evidence type="ECO:0000256" key="2">
    <source>
        <dbReference type="ARBA" id="ARBA00023277"/>
    </source>
</evidence>
<dbReference type="InterPro" id="IPR001554">
    <property type="entry name" value="Glyco_hydro_14"/>
</dbReference>
<dbReference type="Gene3D" id="3.20.20.80">
    <property type="entry name" value="Glycosidases"/>
    <property type="match status" value="1"/>
</dbReference>
<evidence type="ECO:0000256" key="3">
    <source>
        <dbReference type="ARBA" id="ARBA00023326"/>
    </source>
</evidence>
<dbReference type="EMBL" id="GBRH01194507">
    <property type="protein sequence ID" value="JAE03389.1"/>
    <property type="molecule type" value="Transcribed_RNA"/>
</dbReference>
<sequence>MARRYGLRVRAILAFHQCGAGPQDPLWIPLPQWVLEEMDKFPDLSYTDKDQRRNKEYISLGCDILPVLKGRSPMQAYSDFMRSFRNTFEDYLGAVVTEVQVGMGPGGELRYPSCATEKLNQPGSSSEPGGFQCYDKFMQASLSARAQILGVQEWGNGGPTGTDGSRQNLEETRFFRADGGCWDTPYGRFFLEWYSGMLLLHGERLCMIADAVFSGTGVTISGKVAGIHWHYYTCSHPSELTAGYYNTLLRDGYLPIAQMFAKYKAALCCGCFDLRDAERTDPESSPEGTLRQLVGAAKMCNLPLNGENSVTRLDDTSLNQVIRSSRLYSGRASGTSFSFNYVRMNKSLFEFHNWSRFTKFVRQMSDARTFLARLDFRRGQRYLSSMSVVWVVSRACAYA</sequence>
<dbReference type="GO" id="GO:0016161">
    <property type="term" value="F:beta-amylase activity"/>
    <property type="evidence" value="ECO:0007669"/>
    <property type="project" value="UniProtKB-EC"/>
</dbReference>
<dbReference type="AlphaFoldDB" id="A0A0A9EWN2"/>
<comment type="similarity">
    <text evidence="1 5">Belongs to the glycosyl hydrolase 14 family.</text>
</comment>
<dbReference type="PRINTS" id="PR00750">
    <property type="entry name" value="BETAAMYLASE"/>
</dbReference>
<dbReference type="EC" id="3.2.1.2" evidence="5"/>
<evidence type="ECO:0000313" key="6">
    <source>
        <dbReference type="EMBL" id="JAE03389.1"/>
    </source>
</evidence>
<keyword evidence="2 5" id="KW-0119">Carbohydrate metabolism</keyword>
<dbReference type="PANTHER" id="PTHR31352">
    <property type="entry name" value="BETA-AMYLASE 1, CHLOROPLASTIC"/>
    <property type="match status" value="1"/>
</dbReference>
<keyword evidence="5" id="KW-0326">Glycosidase</keyword>
<keyword evidence="3 5" id="KW-0624">Polysaccharide degradation</keyword>
<dbReference type="GO" id="GO:0000272">
    <property type="term" value="P:polysaccharide catabolic process"/>
    <property type="evidence" value="ECO:0007669"/>
    <property type="project" value="UniProtKB-KW"/>
</dbReference>
<name>A0A0A9EWN2_ARUDO</name>
<proteinExistence type="inferred from homology"/>
<feature type="active site" description="Proton donor" evidence="4">
    <location>
        <position position="108"/>
    </location>
</feature>
<reference evidence="6" key="1">
    <citation type="submission" date="2014-09" db="EMBL/GenBank/DDBJ databases">
        <authorList>
            <person name="Magalhaes I.L.F."/>
            <person name="Oliveira U."/>
            <person name="Santos F.R."/>
            <person name="Vidigal T.H.D.A."/>
            <person name="Brescovit A.D."/>
            <person name="Santos A.J."/>
        </authorList>
    </citation>
    <scope>NUCLEOTIDE SEQUENCE</scope>
    <source>
        <tissue evidence="6">Shoot tissue taken approximately 20 cm above the soil surface</tissue>
    </source>
</reference>
<dbReference type="Pfam" id="PF01373">
    <property type="entry name" value="Glyco_hydro_14"/>
    <property type="match status" value="1"/>
</dbReference>
<organism evidence="6">
    <name type="scientific">Arundo donax</name>
    <name type="common">Giant reed</name>
    <name type="synonym">Donax arundinaceus</name>
    <dbReference type="NCBI Taxonomy" id="35708"/>
    <lineage>
        <taxon>Eukaryota</taxon>
        <taxon>Viridiplantae</taxon>
        <taxon>Streptophyta</taxon>
        <taxon>Embryophyta</taxon>
        <taxon>Tracheophyta</taxon>
        <taxon>Spermatophyta</taxon>
        <taxon>Magnoliopsida</taxon>
        <taxon>Liliopsida</taxon>
        <taxon>Poales</taxon>
        <taxon>Poaceae</taxon>
        <taxon>PACMAD clade</taxon>
        <taxon>Arundinoideae</taxon>
        <taxon>Arundineae</taxon>
        <taxon>Arundo</taxon>
    </lineage>
</organism>
<accession>A0A0A9EWN2</accession>
<evidence type="ECO:0000256" key="4">
    <source>
        <dbReference type="PIRSR" id="PIRSR601554-1"/>
    </source>
</evidence>
<protein>
    <recommendedName>
        <fullName evidence="5">Beta-amylase</fullName>
        <ecNumber evidence="5">3.2.1.2</ecNumber>
    </recommendedName>
</protein>
<dbReference type="InterPro" id="IPR017853">
    <property type="entry name" value="GH"/>
</dbReference>
<comment type="catalytic activity">
    <reaction evidence="5">
        <text>Hydrolysis of (1-&gt;4)-alpha-D-glucosidic linkages in polysaccharides so as to remove successive maltose units from the non-reducing ends of the chains.</text>
        <dbReference type="EC" id="3.2.1.2"/>
    </reaction>
</comment>
<feature type="active site" description="Proton acceptor" evidence="4">
    <location>
        <position position="307"/>
    </location>
</feature>